<dbReference type="AlphaFoldDB" id="A0A0J5V233"/>
<dbReference type="InterPro" id="IPR015421">
    <property type="entry name" value="PyrdxlP-dep_Trfase_major"/>
</dbReference>
<sequence length="383" mass="42158">MIYLDNSATTKPYKEVLDTFMKVNETLYANPSSIHSFGGKADDLIKRSREQVADLLGVEGSEVFFTSGGTESNNLAVKGTAMQYKNRGRHIITSRIEHPSVKKAVEDLEAFGFRITYVGVDEDGRVDPREIAAALTDDTILVSIMHVNNEVGTIQPIREIGALLNERPKTLFHVDAVQACGKIPLDLHAAGVDMCSLSSHKIHGIKGTGVLYVRSGVRLSPLLSGGEQEGSLRSGTENTGGIAAFAKALRMHLKEREESLPHMEEIKGYLRKGLSKLPYVTVHTPEINSAPHILNFSIEGFKGEVMVHSLDRHGIYLSTTSACSSRQHKPSETLLAMGVSDVRANSSLRVSLSFHTTMQEARTFLETLEREIQSLTKTMRRSR</sequence>
<dbReference type="PANTHER" id="PTHR11601">
    <property type="entry name" value="CYSTEINE DESULFURYLASE FAMILY MEMBER"/>
    <property type="match status" value="1"/>
</dbReference>
<accession>A0A0J5V233</accession>
<evidence type="ECO:0000256" key="1">
    <source>
        <dbReference type="ARBA" id="ARBA00001933"/>
    </source>
</evidence>
<evidence type="ECO:0000256" key="6">
    <source>
        <dbReference type="ARBA" id="ARBA00023014"/>
    </source>
</evidence>
<dbReference type="Pfam" id="PF00266">
    <property type="entry name" value="Aminotran_5"/>
    <property type="match status" value="1"/>
</dbReference>
<keyword evidence="4" id="KW-0663">Pyridoxal phosphate</keyword>
<keyword evidence="6" id="KW-0411">Iron-sulfur</keyword>
<dbReference type="Proteomes" id="UP000076510">
    <property type="component" value="Unassembled WGS sequence"/>
</dbReference>
<dbReference type="OrthoDB" id="9808002at2"/>
<dbReference type="PATRIC" id="fig|189381.10.peg.3420"/>
<dbReference type="FunFam" id="3.40.640.10:FF:000084">
    <property type="entry name" value="IscS-like cysteine desulfurase"/>
    <property type="match status" value="1"/>
</dbReference>
<proteinExistence type="inferred from homology"/>
<comment type="caution">
    <text evidence="7">The sequence shown here is derived from an EMBL/GenBank/DDBJ whole genome shotgun (WGS) entry which is preliminary data.</text>
</comment>
<dbReference type="PIRSF" id="PIRSF005572">
    <property type="entry name" value="NifS"/>
    <property type="match status" value="1"/>
</dbReference>
<dbReference type="NCBIfam" id="NF002806">
    <property type="entry name" value="PRK02948.1"/>
    <property type="match status" value="1"/>
</dbReference>
<dbReference type="Gene3D" id="3.40.640.10">
    <property type="entry name" value="Type I PLP-dependent aspartate aminotransferase-like (Major domain)"/>
    <property type="match status" value="1"/>
</dbReference>
<dbReference type="GO" id="GO:0051536">
    <property type="term" value="F:iron-sulfur cluster binding"/>
    <property type="evidence" value="ECO:0007669"/>
    <property type="project" value="UniProtKB-KW"/>
</dbReference>
<evidence type="ECO:0000256" key="3">
    <source>
        <dbReference type="ARBA" id="ARBA00022723"/>
    </source>
</evidence>
<gene>
    <name evidence="7" type="ORF">AV649_13745</name>
</gene>
<evidence type="ECO:0000256" key="2">
    <source>
        <dbReference type="ARBA" id="ARBA00006490"/>
    </source>
</evidence>
<name>A0A0J5V233_9BACI</name>
<comment type="cofactor">
    <cofactor evidence="1">
        <name>pyridoxal 5'-phosphate</name>
        <dbReference type="ChEBI" id="CHEBI:597326"/>
    </cofactor>
</comment>
<keyword evidence="5" id="KW-0408">Iron</keyword>
<protein>
    <submittedName>
        <fullName evidence="7">Cysteine desulfurase</fullName>
    </submittedName>
</protein>
<dbReference type="EMBL" id="LQQY01000006">
    <property type="protein sequence ID" value="KZE51870.1"/>
    <property type="molecule type" value="Genomic_DNA"/>
</dbReference>
<dbReference type="GO" id="GO:0031071">
    <property type="term" value="F:cysteine desulfurase activity"/>
    <property type="evidence" value="ECO:0007669"/>
    <property type="project" value="UniProtKB-ARBA"/>
</dbReference>
<dbReference type="InterPro" id="IPR015424">
    <property type="entry name" value="PyrdxlP-dep_Trfase"/>
</dbReference>
<keyword evidence="3" id="KW-0479">Metal-binding</keyword>
<reference evidence="8" key="1">
    <citation type="submission" date="2016-01" db="EMBL/GenBank/DDBJ databases">
        <title>Whole genome sequencing of Bhargavaea cecembensis T14.</title>
        <authorList>
            <person name="Hong K.W."/>
        </authorList>
    </citation>
    <scope>NUCLEOTIDE SEQUENCE [LARGE SCALE GENOMIC DNA]</scope>
    <source>
        <strain evidence="8">M19</strain>
    </source>
</reference>
<dbReference type="InterPro" id="IPR000192">
    <property type="entry name" value="Aminotrans_V_dom"/>
</dbReference>
<evidence type="ECO:0000313" key="8">
    <source>
        <dbReference type="Proteomes" id="UP000076510"/>
    </source>
</evidence>
<organism evidence="7 8">
    <name type="scientific">Rossellomorea marisflavi</name>
    <dbReference type="NCBI Taxonomy" id="189381"/>
    <lineage>
        <taxon>Bacteria</taxon>
        <taxon>Bacillati</taxon>
        <taxon>Bacillota</taxon>
        <taxon>Bacilli</taxon>
        <taxon>Bacillales</taxon>
        <taxon>Bacillaceae</taxon>
        <taxon>Rossellomorea</taxon>
    </lineage>
</organism>
<dbReference type="Gene3D" id="1.10.260.50">
    <property type="match status" value="1"/>
</dbReference>
<comment type="similarity">
    <text evidence="2">Belongs to the class-V pyridoxal-phosphate-dependent aminotransferase family. NifS/IscS subfamily.</text>
</comment>
<dbReference type="InterPro" id="IPR016454">
    <property type="entry name" value="Cysteine_dSase"/>
</dbReference>
<dbReference type="RefSeq" id="WP_048007453.1">
    <property type="nucleotide sequence ID" value="NZ_CAXQIX010000100.1"/>
</dbReference>
<dbReference type="GO" id="GO:0046872">
    <property type="term" value="F:metal ion binding"/>
    <property type="evidence" value="ECO:0007669"/>
    <property type="project" value="UniProtKB-KW"/>
</dbReference>
<evidence type="ECO:0000256" key="5">
    <source>
        <dbReference type="ARBA" id="ARBA00023004"/>
    </source>
</evidence>
<evidence type="ECO:0000256" key="4">
    <source>
        <dbReference type="ARBA" id="ARBA00022898"/>
    </source>
</evidence>
<dbReference type="Gene3D" id="3.90.1150.10">
    <property type="entry name" value="Aspartate Aminotransferase, domain 1"/>
    <property type="match status" value="1"/>
</dbReference>
<evidence type="ECO:0000313" key="7">
    <source>
        <dbReference type="EMBL" id="KZE51870.1"/>
    </source>
</evidence>
<dbReference type="PANTHER" id="PTHR11601:SF50">
    <property type="entry name" value="CYSTEINE DESULFURASE ISCS 2-RELATED"/>
    <property type="match status" value="1"/>
</dbReference>
<dbReference type="InterPro" id="IPR015422">
    <property type="entry name" value="PyrdxlP-dep_Trfase_small"/>
</dbReference>
<dbReference type="SUPFAM" id="SSF53383">
    <property type="entry name" value="PLP-dependent transferases"/>
    <property type="match status" value="1"/>
</dbReference>